<sequence>MLTFGERGDRLVHLERVDQDAERFGPITHALVLLSVPGGVVLVHNRQRDCWELPGGLRDAGESPAECASRELREETGIGPVAVRLVAVMTLDLRPSPRKPFRREECGAVFLAEHPAVPVPFESPEISAVIARPADRLPARTGELDRHLVRELWPGTER</sequence>
<dbReference type="Pfam" id="PF00293">
    <property type="entry name" value="NUDIX"/>
    <property type="match status" value="1"/>
</dbReference>
<dbReference type="InterPro" id="IPR015797">
    <property type="entry name" value="NUDIX_hydrolase-like_dom_sf"/>
</dbReference>
<dbReference type="EMBL" id="FNCC01000019">
    <property type="protein sequence ID" value="SDH32313.1"/>
    <property type="molecule type" value="Genomic_DNA"/>
</dbReference>
<keyword evidence="7" id="KW-1185">Reference proteome</keyword>
<evidence type="ECO:0000256" key="2">
    <source>
        <dbReference type="ARBA" id="ARBA00005582"/>
    </source>
</evidence>
<dbReference type="PANTHER" id="PTHR43046:SF16">
    <property type="entry name" value="ADP-RIBOSE PYROPHOSPHATASE YJHB-RELATED"/>
    <property type="match status" value="1"/>
</dbReference>
<dbReference type="PROSITE" id="PS00893">
    <property type="entry name" value="NUDIX_BOX"/>
    <property type="match status" value="1"/>
</dbReference>
<dbReference type="GO" id="GO:0016787">
    <property type="term" value="F:hydrolase activity"/>
    <property type="evidence" value="ECO:0007669"/>
    <property type="project" value="UniProtKB-KW"/>
</dbReference>
<evidence type="ECO:0000313" key="6">
    <source>
        <dbReference type="EMBL" id="SDH32313.1"/>
    </source>
</evidence>
<dbReference type="Gene3D" id="3.90.79.10">
    <property type="entry name" value="Nucleoside Triphosphate Pyrophosphohydrolase"/>
    <property type="match status" value="1"/>
</dbReference>
<keyword evidence="3 4" id="KW-0378">Hydrolase</keyword>
<dbReference type="PROSITE" id="PS51462">
    <property type="entry name" value="NUDIX"/>
    <property type="match status" value="1"/>
</dbReference>
<dbReference type="InterPro" id="IPR020084">
    <property type="entry name" value="NUDIX_hydrolase_CS"/>
</dbReference>
<comment type="cofactor">
    <cofactor evidence="1">
        <name>Mg(2+)</name>
        <dbReference type="ChEBI" id="CHEBI:18420"/>
    </cofactor>
</comment>
<accession>A0A1G8BH20</accession>
<dbReference type="InterPro" id="IPR000086">
    <property type="entry name" value="NUDIX_hydrolase_dom"/>
</dbReference>
<feature type="domain" description="Nudix hydrolase" evidence="5">
    <location>
        <begin position="25"/>
        <end position="154"/>
    </location>
</feature>
<dbReference type="PANTHER" id="PTHR43046">
    <property type="entry name" value="GDP-MANNOSE MANNOSYL HYDROLASE"/>
    <property type="match status" value="1"/>
</dbReference>
<dbReference type="Proteomes" id="UP000199623">
    <property type="component" value="Unassembled WGS sequence"/>
</dbReference>
<dbReference type="STRING" id="200378.SAMN05216553_11958"/>
<dbReference type="SUPFAM" id="SSF55811">
    <property type="entry name" value="Nudix"/>
    <property type="match status" value="1"/>
</dbReference>
<comment type="similarity">
    <text evidence="2 4">Belongs to the Nudix hydrolase family.</text>
</comment>
<gene>
    <name evidence="6" type="ORF">SAMN05216553_11958</name>
</gene>
<evidence type="ECO:0000256" key="4">
    <source>
        <dbReference type="RuleBase" id="RU003476"/>
    </source>
</evidence>
<proteinExistence type="inferred from homology"/>
<dbReference type="InterPro" id="IPR020476">
    <property type="entry name" value="Nudix_hydrolase"/>
</dbReference>
<evidence type="ECO:0000259" key="5">
    <source>
        <dbReference type="PROSITE" id="PS51462"/>
    </source>
</evidence>
<evidence type="ECO:0000313" key="7">
    <source>
        <dbReference type="Proteomes" id="UP000199623"/>
    </source>
</evidence>
<evidence type="ECO:0000256" key="3">
    <source>
        <dbReference type="ARBA" id="ARBA00022801"/>
    </source>
</evidence>
<organism evidence="6 7">
    <name type="scientific">Lentzea fradiae</name>
    <dbReference type="NCBI Taxonomy" id="200378"/>
    <lineage>
        <taxon>Bacteria</taxon>
        <taxon>Bacillati</taxon>
        <taxon>Actinomycetota</taxon>
        <taxon>Actinomycetes</taxon>
        <taxon>Pseudonocardiales</taxon>
        <taxon>Pseudonocardiaceae</taxon>
        <taxon>Lentzea</taxon>
    </lineage>
</organism>
<protein>
    <submittedName>
        <fullName evidence="6">ADP-ribose pyrophosphatase YjhB, NUDIX family</fullName>
    </submittedName>
</protein>
<name>A0A1G8BH20_9PSEU</name>
<evidence type="ECO:0000256" key="1">
    <source>
        <dbReference type="ARBA" id="ARBA00001946"/>
    </source>
</evidence>
<reference evidence="7" key="1">
    <citation type="submission" date="2016-10" db="EMBL/GenBank/DDBJ databases">
        <authorList>
            <person name="Varghese N."/>
            <person name="Submissions S."/>
        </authorList>
    </citation>
    <scope>NUCLEOTIDE SEQUENCE [LARGE SCALE GENOMIC DNA]</scope>
    <source>
        <strain evidence="7">CGMCC 4.3506</strain>
    </source>
</reference>
<dbReference type="RefSeq" id="WP_218133982.1">
    <property type="nucleotide sequence ID" value="NZ_FNCC01000019.1"/>
</dbReference>
<dbReference type="PRINTS" id="PR00502">
    <property type="entry name" value="NUDIXFAMILY"/>
</dbReference>
<dbReference type="AlphaFoldDB" id="A0A1G8BH20"/>